<keyword evidence="3" id="KW-0479">Metal-binding</keyword>
<dbReference type="InterPro" id="IPR023885">
    <property type="entry name" value="4Fe4S-binding_SPASM_dom"/>
</dbReference>
<keyword evidence="9" id="KW-1185">Reference proteome</keyword>
<dbReference type="SFLD" id="SFLDG01067">
    <property type="entry name" value="SPASM/twitch_domain_containing"/>
    <property type="match status" value="1"/>
</dbReference>
<dbReference type="Proteomes" id="UP000255523">
    <property type="component" value="Unassembled WGS sequence"/>
</dbReference>
<dbReference type="SFLD" id="SFLDG01072">
    <property type="entry name" value="dehydrogenase_like"/>
    <property type="match status" value="1"/>
</dbReference>
<dbReference type="SUPFAM" id="SSF102114">
    <property type="entry name" value="Radical SAM enzymes"/>
    <property type="match status" value="1"/>
</dbReference>
<evidence type="ECO:0000313" key="8">
    <source>
        <dbReference type="EMBL" id="SUO03644.1"/>
    </source>
</evidence>
<accession>A0A380LIA4</accession>
<evidence type="ECO:0000313" key="9">
    <source>
        <dbReference type="Proteomes" id="UP000255523"/>
    </source>
</evidence>
<name>A0A380LIA4_9FIRM</name>
<dbReference type="InterPro" id="IPR013785">
    <property type="entry name" value="Aldolase_TIM"/>
</dbReference>
<protein>
    <submittedName>
        <fullName evidence="8">Anaerobic sulfatase-maturating enzyme</fullName>
        <ecNumber evidence="8">1.8.98.-</ecNumber>
    </submittedName>
</protein>
<proteinExistence type="inferred from homology"/>
<evidence type="ECO:0000259" key="7">
    <source>
        <dbReference type="PROSITE" id="PS51918"/>
    </source>
</evidence>
<dbReference type="InterPro" id="IPR058240">
    <property type="entry name" value="rSAM_sf"/>
</dbReference>
<evidence type="ECO:0000256" key="2">
    <source>
        <dbReference type="ARBA" id="ARBA00022691"/>
    </source>
</evidence>
<sequence>MSMASISFLIKPASSLCDMNCRYCFYKDVVNHRKNPSYSIMKEDTMHALIDRALASYEDITFAFQGGEPTLAGLTFYHAFIAYVNQRKTHQNIHYAIQTNGLSINDDWCKFFKKNQFLVGVSLDGYQENHDFLRSDSQGNPTYKKVMHSIDRLKKHAVDTNILIVLTSYLAKHPQKLFQWILQHQFYYVQLIPCLAPLDESSPYALTPSLFASFYKAFFNLWFEEVEKGNYISITLFDNLILLFQHRRPQSCGMCGNCSFQSVIEANGNVYPCDFYALDEYVCGNIKTDDVTAMMQSDGAKAFLRRSKRISKACKNCPFEFICHQNCKRLNIAYFDDHYCGYKDFLKYAAFRLEFLAKKFY</sequence>
<dbReference type="PROSITE" id="PS51918">
    <property type="entry name" value="RADICAL_SAM"/>
    <property type="match status" value="1"/>
</dbReference>
<feature type="domain" description="Radical SAM core" evidence="7">
    <location>
        <begin position="1"/>
        <end position="235"/>
    </location>
</feature>
<dbReference type="Gene3D" id="3.20.20.70">
    <property type="entry name" value="Aldolase class I"/>
    <property type="match status" value="1"/>
</dbReference>
<dbReference type="EMBL" id="UHFX01000003">
    <property type="protein sequence ID" value="SUO03644.1"/>
    <property type="molecule type" value="Genomic_DNA"/>
</dbReference>
<comment type="similarity">
    <text evidence="6">Belongs to the radical SAM superfamily. Anaerobic sulfatase-maturating enzyme family.</text>
</comment>
<evidence type="ECO:0000256" key="6">
    <source>
        <dbReference type="ARBA" id="ARBA00023601"/>
    </source>
</evidence>
<reference evidence="8 9" key="1">
    <citation type="submission" date="2018-06" db="EMBL/GenBank/DDBJ databases">
        <authorList>
            <consortium name="Pathogen Informatics"/>
            <person name="Doyle S."/>
        </authorList>
    </citation>
    <scope>NUCLEOTIDE SEQUENCE [LARGE SCALE GENOMIC DNA]</scope>
    <source>
        <strain evidence="8 9">NCTC11087</strain>
    </source>
</reference>
<dbReference type="GO" id="GO:0046872">
    <property type="term" value="F:metal ion binding"/>
    <property type="evidence" value="ECO:0007669"/>
    <property type="project" value="UniProtKB-KW"/>
</dbReference>
<dbReference type="SFLD" id="SFLDG01386">
    <property type="entry name" value="main_SPASM_domain-containing"/>
    <property type="match status" value="1"/>
</dbReference>
<keyword evidence="2" id="KW-0949">S-adenosyl-L-methionine</keyword>
<comment type="cofactor">
    <cofactor evidence="1">
        <name>[4Fe-4S] cluster</name>
        <dbReference type="ChEBI" id="CHEBI:49883"/>
    </cofactor>
</comment>
<dbReference type="Pfam" id="PF13186">
    <property type="entry name" value="SPASM"/>
    <property type="match status" value="1"/>
</dbReference>
<keyword evidence="8" id="KW-0560">Oxidoreductase</keyword>
<dbReference type="PANTHER" id="PTHR43273:SF3">
    <property type="entry name" value="ANAEROBIC SULFATASE-MATURATING ENZYME HOMOLOG ASLB-RELATED"/>
    <property type="match status" value="1"/>
</dbReference>
<keyword evidence="4" id="KW-0408">Iron</keyword>
<dbReference type="Pfam" id="PF04055">
    <property type="entry name" value="Radical_SAM"/>
    <property type="match status" value="1"/>
</dbReference>
<evidence type="ECO:0000256" key="4">
    <source>
        <dbReference type="ARBA" id="ARBA00023004"/>
    </source>
</evidence>
<dbReference type="GO" id="GO:0051536">
    <property type="term" value="F:iron-sulfur cluster binding"/>
    <property type="evidence" value="ECO:0007669"/>
    <property type="project" value="UniProtKB-KW"/>
</dbReference>
<dbReference type="EC" id="1.8.98.-" evidence="8"/>
<dbReference type="NCBIfam" id="TIGR04085">
    <property type="entry name" value="rSAM_more_4Fe4S"/>
    <property type="match status" value="1"/>
</dbReference>
<dbReference type="SFLD" id="SFLDS00029">
    <property type="entry name" value="Radical_SAM"/>
    <property type="match status" value="1"/>
</dbReference>
<dbReference type="GO" id="GO:0016491">
    <property type="term" value="F:oxidoreductase activity"/>
    <property type="evidence" value="ECO:0007669"/>
    <property type="project" value="UniProtKB-KW"/>
</dbReference>
<dbReference type="InterPro" id="IPR034485">
    <property type="entry name" value="Anaerobic_Cys-type_sulfatase-m"/>
</dbReference>
<evidence type="ECO:0000256" key="5">
    <source>
        <dbReference type="ARBA" id="ARBA00023014"/>
    </source>
</evidence>
<evidence type="ECO:0000256" key="3">
    <source>
        <dbReference type="ARBA" id="ARBA00022723"/>
    </source>
</evidence>
<gene>
    <name evidence="8" type="ORF">NCTC11087_00512</name>
</gene>
<dbReference type="AlphaFoldDB" id="A0A380LIA4"/>
<dbReference type="CDD" id="cd01335">
    <property type="entry name" value="Radical_SAM"/>
    <property type="match status" value="1"/>
</dbReference>
<dbReference type="PANTHER" id="PTHR43273">
    <property type="entry name" value="ANAEROBIC SULFATASE-MATURATING ENZYME HOMOLOG ASLB-RELATED"/>
    <property type="match status" value="1"/>
</dbReference>
<dbReference type="InterPro" id="IPR023867">
    <property type="entry name" value="Sulphatase_maturase_rSAM"/>
</dbReference>
<evidence type="ECO:0000256" key="1">
    <source>
        <dbReference type="ARBA" id="ARBA00001966"/>
    </source>
</evidence>
<organism evidence="8 9">
    <name type="scientific">Faecalicoccus pleomorphus</name>
    <dbReference type="NCBI Taxonomy" id="1323"/>
    <lineage>
        <taxon>Bacteria</taxon>
        <taxon>Bacillati</taxon>
        <taxon>Bacillota</taxon>
        <taxon>Erysipelotrichia</taxon>
        <taxon>Erysipelotrichales</taxon>
        <taxon>Erysipelotrichaceae</taxon>
        <taxon>Faecalicoccus</taxon>
    </lineage>
</organism>
<dbReference type="SFLD" id="SFLDF00289">
    <property type="entry name" value="anaerobic_Cys-type_sulfatase-m"/>
    <property type="match status" value="1"/>
</dbReference>
<dbReference type="InterPro" id="IPR007197">
    <property type="entry name" value="rSAM"/>
</dbReference>
<keyword evidence="5" id="KW-0411">Iron-sulfur</keyword>
<dbReference type="SFLD" id="SFLDG01384">
    <property type="entry name" value="thioether_bond_formation_requi"/>
    <property type="match status" value="1"/>
</dbReference>